<accession>A0AC35UFR0</accession>
<dbReference type="Proteomes" id="UP000095286">
    <property type="component" value="Unplaced"/>
</dbReference>
<proteinExistence type="predicted"/>
<protein>
    <submittedName>
        <fullName evidence="2">FERM domain-containing protein</fullName>
    </submittedName>
</protein>
<dbReference type="WBParaSite" id="RSKR_0001111550.1">
    <property type="protein sequence ID" value="RSKR_0001111550.1"/>
    <property type="gene ID" value="RSKR_0001111550"/>
</dbReference>
<sequence length="92" mass="10504">MALQQYYCELANQEFYDPNEGSYYEMEEVKEDEIHVIKLTGLDISCSPVDLMIVTQAKGYFQCVLTPLIVVMEFSPLMIQLISAILNTCLTI</sequence>
<evidence type="ECO:0000313" key="1">
    <source>
        <dbReference type="Proteomes" id="UP000095286"/>
    </source>
</evidence>
<reference evidence="2" key="1">
    <citation type="submission" date="2016-11" db="UniProtKB">
        <authorList>
            <consortium name="WormBaseParasite"/>
        </authorList>
    </citation>
    <scope>IDENTIFICATION</scope>
    <source>
        <strain evidence="2">KR3021</strain>
    </source>
</reference>
<name>A0AC35UFR0_9BILA</name>
<evidence type="ECO:0000313" key="2">
    <source>
        <dbReference type="WBParaSite" id="RSKR_0001111550.1"/>
    </source>
</evidence>
<organism evidence="1 2">
    <name type="scientific">Rhabditophanes sp. KR3021</name>
    <dbReference type="NCBI Taxonomy" id="114890"/>
    <lineage>
        <taxon>Eukaryota</taxon>
        <taxon>Metazoa</taxon>
        <taxon>Ecdysozoa</taxon>
        <taxon>Nematoda</taxon>
        <taxon>Chromadorea</taxon>
        <taxon>Rhabditida</taxon>
        <taxon>Tylenchina</taxon>
        <taxon>Panagrolaimomorpha</taxon>
        <taxon>Strongyloidoidea</taxon>
        <taxon>Alloionematidae</taxon>
        <taxon>Rhabditophanes</taxon>
    </lineage>
</organism>